<keyword evidence="1" id="KW-0812">Transmembrane</keyword>
<proteinExistence type="predicted"/>
<name>A0ABN6UCM8_9NOCA</name>
<evidence type="ECO:0000313" key="2">
    <source>
        <dbReference type="EMBL" id="BDU02947.1"/>
    </source>
</evidence>
<keyword evidence="1" id="KW-1133">Transmembrane helix</keyword>
<keyword evidence="1" id="KW-0472">Membrane</keyword>
<feature type="transmembrane region" description="Helical" evidence="1">
    <location>
        <begin position="6"/>
        <end position="29"/>
    </location>
</feature>
<gene>
    <name evidence="2" type="ORF">IFM12276_59750</name>
</gene>
<evidence type="ECO:0000313" key="3">
    <source>
        <dbReference type="Proteomes" id="UP001317870"/>
    </source>
</evidence>
<dbReference type="EMBL" id="AP026978">
    <property type="protein sequence ID" value="BDU02947.1"/>
    <property type="molecule type" value="Genomic_DNA"/>
</dbReference>
<evidence type="ECO:0000256" key="1">
    <source>
        <dbReference type="SAM" id="Phobius"/>
    </source>
</evidence>
<accession>A0ABN6UCM8</accession>
<sequence length="54" mass="6211">MTELAVTLTVMAAVGGLLIIVFWVLPWLLELGGDPDERVPFREVMDRIEREEQR</sequence>
<organism evidence="2 3">
    <name type="scientific">Nocardia sputorum</name>
    <dbReference type="NCBI Taxonomy" id="2984338"/>
    <lineage>
        <taxon>Bacteria</taxon>
        <taxon>Bacillati</taxon>
        <taxon>Actinomycetota</taxon>
        <taxon>Actinomycetes</taxon>
        <taxon>Mycobacteriales</taxon>
        <taxon>Nocardiaceae</taxon>
        <taxon>Nocardia</taxon>
    </lineage>
</organism>
<reference evidence="2 3" key="1">
    <citation type="submission" date="2022-11" db="EMBL/GenBank/DDBJ databases">
        <title>Genome Sequencing of Nocardia sp. ON39_IFM12276 and assembly.</title>
        <authorList>
            <person name="Shimojima M."/>
            <person name="Toyokawa M."/>
            <person name="Uesaka K."/>
        </authorList>
    </citation>
    <scope>NUCLEOTIDE SEQUENCE [LARGE SCALE GENOMIC DNA]</scope>
    <source>
        <strain evidence="2 3">IFM 12276</strain>
    </source>
</reference>
<evidence type="ECO:0008006" key="4">
    <source>
        <dbReference type="Google" id="ProtNLM"/>
    </source>
</evidence>
<dbReference type="Proteomes" id="UP001317870">
    <property type="component" value="Chromosome"/>
</dbReference>
<dbReference type="RefSeq" id="WP_281876077.1">
    <property type="nucleotide sequence ID" value="NZ_AP026978.1"/>
</dbReference>
<keyword evidence="3" id="KW-1185">Reference proteome</keyword>
<protein>
    <recommendedName>
        <fullName evidence="4">Cbb3-type cytochrome oxidase assembly protein CcoS</fullName>
    </recommendedName>
</protein>